<keyword evidence="16" id="KW-1185">Reference proteome</keyword>
<dbReference type="InterPro" id="IPR051466">
    <property type="entry name" value="D-amino_acid_metab_enzyme"/>
</dbReference>
<protein>
    <recommendedName>
        <fullName evidence="12">D-serine dehydratase</fullName>
        <ecNumber evidence="11">4.3.1.18</ecNumber>
    </recommendedName>
    <alternativeName>
        <fullName evidence="13">D-serine deaminase</fullName>
    </alternativeName>
</protein>
<keyword evidence="5" id="KW-0479">Metal-binding</keyword>
<dbReference type="InterPro" id="IPR029066">
    <property type="entry name" value="PLP-binding_barrel"/>
</dbReference>
<reference evidence="15 16" key="1">
    <citation type="submission" date="2021-08" db="EMBL/GenBank/DDBJ databases">
        <title>Draft Genome Sequence of Phanerochaete sordida strain YK-624.</title>
        <authorList>
            <person name="Mori T."/>
            <person name="Dohra H."/>
            <person name="Suzuki T."/>
            <person name="Kawagishi H."/>
            <person name="Hirai H."/>
        </authorList>
    </citation>
    <scope>NUCLEOTIDE SEQUENCE [LARGE SCALE GENOMIC DNA]</scope>
    <source>
        <strain evidence="15 16">YK-624</strain>
    </source>
</reference>
<dbReference type="SMART" id="SM01119">
    <property type="entry name" value="D-ser_dehydrat"/>
    <property type="match status" value="1"/>
</dbReference>
<gene>
    <name evidence="15" type="ORF">PsYK624_022490</name>
</gene>
<evidence type="ECO:0000256" key="8">
    <source>
        <dbReference type="ARBA" id="ARBA00023239"/>
    </source>
</evidence>
<dbReference type="Gene3D" id="3.20.20.10">
    <property type="entry name" value="Alanine racemase"/>
    <property type="match status" value="1"/>
</dbReference>
<keyword evidence="8" id="KW-0456">Lyase</keyword>
<dbReference type="InterPro" id="IPR042208">
    <property type="entry name" value="D-ser_dehydrat-like_sf"/>
</dbReference>
<keyword evidence="6" id="KW-0862">Zinc</keyword>
<dbReference type="EC" id="4.3.1.18" evidence="11"/>
<proteinExistence type="inferred from homology"/>
<dbReference type="GO" id="GO:0008721">
    <property type="term" value="F:D-serine ammonia-lyase activity"/>
    <property type="evidence" value="ECO:0007669"/>
    <property type="project" value="UniProtKB-EC"/>
</dbReference>
<dbReference type="PANTHER" id="PTHR28004:SF2">
    <property type="entry name" value="D-SERINE DEHYDRATASE"/>
    <property type="match status" value="1"/>
</dbReference>
<evidence type="ECO:0000256" key="11">
    <source>
        <dbReference type="ARBA" id="ARBA00066349"/>
    </source>
</evidence>
<dbReference type="EMBL" id="BPQB01000003">
    <property type="protein sequence ID" value="GJE86169.1"/>
    <property type="molecule type" value="Genomic_DNA"/>
</dbReference>
<sequence length="448" mass="47524">MPVYNVPLQGFPAQTRTPHHLLALPQKSALTATFRGQPLDALRTPAVVIDRAVFAANCARMHANATQWGAAFRAHVKTHKTAEGTRLQLNSASGKTHAIVVSTLMEACEVVKAGLVADGTVTDILYGLPLPPNKIADLSALWDEIAQHGAIIRILIDHPDQIKFLETFESRRESPRTWSVFVKVDAGGKRAGLVPTSPAFEDLLTALFNSPAISVHGFYSHAGQSYASTSVNAASSFLSAEVDAVNAAAGLALSMIQGMPGVRSRLSTPFVLAVGSTPTAHVANSETRDKMASLLNGTLELHAGNYPLLDLQQLHTSLVDRSRVAQKVLATVISYYPGRGVDGTDEAMCDAGAIAMSKDTGPSGTFGEVLGKAWKLGRISQEHGTLTRSRGAGTPTGRDALSVGEVVEIVGQHACLTLAGHPWYYIVDSSVAGGGNVVEDVWVPWKGW</sequence>
<dbReference type="Pfam" id="PF01168">
    <property type="entry name" value="Ala_racemase_N"/>
    <property type="match status" value="1"/>
</dbReference>
<dbReference type="Gene3D" id="2.40.37.20">
    <property type="entry name" value="D-serine dehydratase-like domain"/>
    <property type="match status" value="1"/>
</dbReference>
<evidence type="ECO:0000256" key="6">
    <source>
        <dbReference type="ARBA" id="ARBA00022833"/>
    </source>
</evidence>
<dbReference type="Pfam" id="PF14031">
    <property type="entry name" value="D-ser_dehydrat"/>
    <property type="match status" value="1"/>
</dbReference>
<dbReference type="GO" id="GO:0009636">
    <property type="term" value="P:response to toxic substance"/>
    <property type="evidence" value="ECO:0007669"/>
    <property type="project" value="UniProtKB-KW"/>
</dbReference>
<accession>A0A9P3L958</accession>
<comment type="catalytic activity">
    <reaction evidence="9">
        <text>D-serine = pyruvate + NH4(+)</text>
        <dbReference type="Rhea" id="RHEA:13977"/>
        <dbReference type="ChEBI" id="CHEBI:15361"/>
        <dbReference type="ChEBI" id="CHEBI:28938"/>
        <dbReference type="ChEBI" id="CHEBI:35247"/>
        <dbReference type="EC" id="4.3.1.18"/>
    </reaction>
    <physiologicalReaction direction="left-to-right" evidence="9">
        <dbReference type="Rhea" id="RHEA:13978"/>
    </physiologicalReaction>
</comment>
<evidence type="ECO:0000256" key="7">
    <source>
        <dbReference type="ARBA" id="ARBA00022898"/>
    </source>
</evidence>
<dbReference type="FunFam" id="3.20.20.10:FF:000016">
    <property type="entry name" value="D-serine dehydratase"/>
    <property type="match status" value="1"/>
</dbReference>
<evidence type="ECO:0000256" key="12">
    <source>
        <dbReference type="ARBA" id="ARBA00069616"/>
    </source>
</evidence>
<feature type="domain" description="D-serine dehydratase-like" evidence="14">
    <location>
        <begin position="325"/>
        <end position="428"/>
    </location>
</feature>
<evidence type="ECO:0000256" key="2">
    <source>
        <dbReference type="ARBA" id="ARBA00001947"/>
    </source>
</evidence>
<comment type="cofactor">
    <cofactor evidence="1">
        <name>pyridoxal 5'-phosphate</name>
        <dbReference type="ChEBI" id="CHEBI:597326"/>
    </cofactor>
</comment>
<dbReference type="InterPro" id="IPR001608">
    <property type="entry name" value="Ala_racemase_N"/>
</dbReference>
<evidence type="ECO:0000313" key="15">
    <source>
        <dbReference type="EMBL" id="GJE86169.1"/>
    </source>
</evidence>
<keyword evidence="4" id="KW-0216">Detoxification</keyword>
<dbReference type="GO" id="GO:0046872">
    <property type="term" value="F:metal ion binding"/>
    <property type="evidence" value="ECO:0007669"/>
    <property type="project" value="UniProtKB-KW"/>
</dbReference>
<evidence type="ECO:0000256" key="9">
    <source>
        <dbReference type="ARBA" id="ARBA00051198"/>
    </source>
</evidence>
<organism evidence="15 16">
    <name type="scientific">Phanerochaete sordida</name>
    <dbReference type="NCBI Taxonomy" id="48140"/>
    <lineage>
        <taxon>Eukaryota</taxon>
        <taxon>Fungi</taxon>
        <taxon>Dikarya</taxon>
        <taxon>Basidiomycota</taxon>
        <taxon>Agaricomycotina</taxon>
        <taxon>Agaricomycetes</taxon>
        <taxon>Polyporales</taxon>
        <taxon>Phanerochaetaceae</taxon>
        <taxon>Phanerochaete</taxon>
    </lineage>
</organism>
<dbReference type="Proteomes" id="UP000703269">
    <property type="component" value="Unassembled WGS sequence"/>
</dbReference>
<name>A0A9P3L958_9APHY</name>
<evidence type="ECO:0000256" key="4">
    <source>
        <dbReference type="ARBA" id="ARBA00022575"/>
    </source>
</evidence>
<keyword evidence="7" id="KW-0663">Pyridoxal phosphate</keyword>
<evidence type="ECO:0000256" key="10">
    <source>
        <dbReference type="ARBA" id="ARBA00055764"/>
    </source>
</evidence>
<evidence type="ECO:0000259" key="14">
    <source>
        <dbReference type="SMART" id="SM01119"/>
    </source>
</evidence>
<comment type="cofactor">
    <cofactor evidence="2">
        <name>Zn(2+)</name>
        <dbReference type="ChEBI" id="CHEBI:29105"/>
    </cofactor>
</comment>
<evidence type="ECO:0000256" key="5">
    <source>
        <dbReference type="ARBA" id="ARBA00022723"/>
    </source>
</evidence>
<dbReference type="InterPro" id="IPR026956">
    <property type="entry name" value="D-ser_dehydrat-like_dom"/>
</dbReference>
<comment type="similarity">
    <text evidence="3">Belongs to the DSD1 family.</text>
</comment>
<dbReference type="PANTHER" id="PTHR28004">
    <property type="entry name" value="ZGC:162816-RELATED"/>
    <property type="match status" value="1"/>
</dbReference>
<evidence type="ECO:0000256" key="13">
    <source>
        <dbReference type="ARBA" id="ARBA00075219"/>
    </source>
</evidence>
<evidence type="ECO:0000313" key="16">
    <source>
        <dbReference type="Proteomes" id="UP000703269"/>
    </source>
</evidence>
<comment type="caution">
    <text evidence="15">The sequence shown here is derived from an EMBL/GenBank/DDBJ whole genome shotgun (WGS) entry which is preliminary data.</text>
</comment>
<dbReference type="OrthoDB" id="20198at2759"/>
<comment type="function">
    <text evidence="10">Catalyzes the conversion of D-serine to pyruvate and ammonia. May play a role in D-serine detoxification.</text>
</comment>
<evidence type="ECO:0000256" key="1">
    <source>
        <dbReference type="ARBA" id="ARBA00001933"/>
    </source>
</evidence>
<dbReference type="SUPFAM" id="SSF51419">
    <property type="entry name" value="PLP-binding barrel"/>
    <property type="match status" value="1"/>
</dbReference>
<dbReference type="AlphaFoldDB" id="A0A9P3L958"/>
<evidence type="ECO:0000256" key="3">
    <source>
        <dbReference type="ARBA" id="ARBA00005323"/>
    </source>
</evidence>
<dbReference type="GO" id="GO:0036088">
    <property type="term" value="P:D-serine catabolic process"/>
    <property type="evidence" value="ECO:0007669"/>
    <property type="project" value="TreeGrafter"/>
</dbReference>